<dbReference type="EMBL" id="KN833689">
    <property type="protein sequence ID" value="KIK29389.1"/>
    <property type="molecule type" value="Genomic_DNA"/>
</dbReference>
<dbReference type="AlphaFoldDB" id="A0A0C9ZTX4"/>
<dbReference type="HOGENOM" id="CLU_2850592_0_0_1"/>
<name>A0A0C9ZTX4_9AGAM</name>
<reference evidence="1 2" key="1">
    <citation type="submission" date="2014-04" db="EMBL/GenBank/DDBJ databases">
        <authorList>
            <consortium name="DOE Joint Genome Institute"/>
            <person name="Kuo A."/>
            <person name="Kohler A."/>
            <person name="Costa M.D."/>
            <person name="Nagy L.G."/>
            <person name="Floudas D."/>
            <person name="Copeland A."/>
            <person name="Barry K.W."/>
            <person name="Cichocki N."/>
            <person name="Veneault-Fourrey C."/>
            <person name="LaButti K."/>
            <person name="Lindquist E.A."/>
            <person name="Lipzen A."/>
            <person name="Lundell T."/>
            <person name="Morin E."/>
            <person name="Murat C."/>
            <person name="Sun H."/>
            <person name="Tunlid A."/>
            <person name="Henrissat B."/>
            <person name="Grigoriev I.V."/>
            <person name="Hibbett D.S."/>
            <person name="Martin F."/>
            <person name="Nordberg H.P."/>
            <person name="Cantor M.N."/>
            <person name="Hua S.X."/>
        </authorList>
    </citation>
    <scope>NUCLEOTIDE SEQUENCE [LARGE SCALE GENOMIC DNA]</scope>
    <source>
        <strain evidence="1 2">441</strain>
    </source>
</reference>
<evidence type="ECO:0000313" key="2">
    <source>
        <dbReference type="Proteomes" id="UP000054018"/>
    </source>
</evidence>
<reference evidence="2" key="2">
    <citation type="submission" date="2015-01" db="EMBL/GenBank/DDBJ databases">
        <title>Evolutionary Origins and Diversification of the Mycorrhizal Mutualists.</title>
        <authorList>
            <consortium name="DOE Joint Genome Institute"/>
            <consortium name="Mycorrhizal Genomics Consortium"/>
            <person name="Kohler A."/>
            <person name="Kuo A."/>
            <person name="Nagy L.G."/>
            <person name="Floudas D."/>
            <person name="Copeland A."/>
            <person name="Barry K.W."/>
            <person name="Cichocki N."/>
            <person name="Veneault-Fourrey C."/>
            <person name="LaButti K."/>
            <person name="Lindquist E.A."/>
            <person name="Lipzen A."/>
            <person name="Lundell T."/>
            <person name="Morin E."/>
            <person name="Murat C."/>
            <person name="Riley R."/>
            <person name="Ohm R."/>
            <person name="Sun H."/>
            <person name="Tunlid A."/>
            <person name="Henrissat B."/>
            <person name="Grigoriev I.V."/>
            <person name="Hibbett D.S."/>
            <person name="Martin F."/>
        </authorList>
    </citation>
    <scope>NUCLEOTIDE SEQUENCE [LARGE SCALE GENOMIC DNA]</scope>
    <source>
        <strain evidence="2">441</strain>
    </source>
</reference>
<accession>A0A0C9ZTX4</accession>
<sequence>MDADVFACQRVCSIYGNMVTLGNDRMAPGLLVVRSFYPVPIIGRIRTFIQQSPVIGFYRLLVLGQ</sequence>
<gene>
    <name evidence="1" type="ORF">PISMIDRAFT_672070</name>
</gene>
<dbReference type="Proteomes" id="UP000054018">
    <property type="component" value="Unassembled WGS sequence"/>
</dbReference>
<protein>
    <submittedName>
        <fullName evidence="1">Uncharacterized protein</fullName>
    </submittedName>
</protein>
<proteinExistence type="predicted"/>
<organism evidence="1 2">
    <name type="scientific">Pisolithus microcarpus 441</name>
    <dbReference type="NCBI Taxonomy" id="765257"/>
    <lineage>
        <taxon>Eukaryota</taxon>
        <taxon>Fungi</taxon>
        <taxon>Dikarya</taxon>
        <taxon>Basidiomycota</taxon>
        <taxon>Agaricomycotina</taxon>
        <taxon>Agaricomycetes</taxon>
        <taxon>Agaricomycetidae</taxon>
        <taxon>Boletales</taxon>
        <taxon>Sclerodermatineae</taxon>
        <taxon>Pisolithaceae</taxon>
        <taxon>Pisolithus</taxon>
    </lineage>
</organism>
<evidence type="ECO:0000313" key="1">
    <source>
        <dbReference type="EMBL" id="KIK29389.1"/>
    </source>
</evidence>
<keyword evidence="2" id="KW-1185">Reference proteome</keyword>